<keyword evidence="6 7" id="KW-0472">Membrane</keyword>
<dbReference type="InterPro" id="IPR016186">
    <property type="entry name" value="C-type_lectin-like/link_sf"/>
</dbReference>
<evidence type="ECO:0000256" key="6">
    <source>
        <dbReference type="ARBA" id="ARBA00023136"/>
    </source>
</evidence>
<feature type="transmembrane region" description="Helical" evidence="7">
    <location>
        <begin position="300"/>
        <end position="316"/>
    </location>
</feature>
<evidence type="ECO:0000256" key="1">
    <source>
        <dbReference type="ARBA" id="ARBA00004651"/>
    </source>
</evidence>
<dbReference type="Pfam" id="PF07662">
    <property type="entry name" value="Nucleos_tra2_C"/>
    <property type="match status" value="1"/>
</dbReference>
<dbReference type="GO" id="GO:0005886">
    <property type="term" value="C:plasma membrane"/>
    <property type="evidence" value="ECO:0007669"/>
    <property type="project" value="UniProtKB-SubCell"/>
</dbReference>
<dbReference type="InterPro" id="IPR018270">
    <property type="entry name" value="C_nuclsd_transpt_met_bac"/>
</dbReference>
<evidence type="ECO:0000256" key="2">
    <source>
        <dbReference type="ARBA" id="ARBA00009033"/>
    </source>
</evidence>
<dbReference type="AlphaFoldDB" id="A0A2T7P873"/>
<dbReference type="InterPro" id="IPR016187">
    <property type="entry name" value="CTDL_fold"/>
</dbReference>
<sequence>MVSELIKSYALTCTCSHTHNTRAYVFCNAMGAHLAEVESPLQHILTCTAELRDKPLWLGASDVMNNDEWVWMHSKRVMGYRNWNMNRPEASPSGHGHCLAIQTQPVFAWVETACDQNLRDRPAGEMAELTEYKPHESGETNFGYQNHDEDAEKNQVYTEVQPPENPGSSHPQGRCSAFIGVAQRALGTWVKKNRRQLIIGIKAVVFLLYFAYFGYAMYYRFGDEGSIRLLACTVLGVLILLLSLTSDAIIQKLGAICASVNLSRRQRAGTILRWVLYVLMAGFAVIFVIVDIALREPRNLMSLTGMAFFVIVLYITSTDPARVNWHPVFWGMSLQYIFALLIIRTTWGYDAFQWLGDRVTELLKYSNAGAQFVFGDKYTYHMFAFQVLPVIVYFSSLISVLYYLGVMQSIIGIIGRFLAFCLDTSATESLNAAGNIFVGQTESPLLIRPFMETMTRSQLHAVMTGGFATVSGSVLGAYVSYGVNASYLLGASVMSAPAALAISKLTCPETEVNKIDEKEVYKMEAGSSHNVIEAASSGASTAIQLVANVAVNVMAFLAILEFFNATLVWFGDRVGVDGLTFQFLCSYVFYPMAFLMGVDTQDCRRVAQLIGYKTFTNEFVAYIEMGKLLDNGKVYSNYTATFGPDAPIEHNGLDVTLTQWGTVLIGGFLTARSELITTYALCGFSNLGSMGIQLGGLGAMAPNRKTDLSRLVLRAMIAGNVACFMTACIAEMVDIRQIGRCVYNTVAKNMTYLRMAHRAGNSYLSI</sequence>
<feature type="transmembrane region" description="Helical" evidence="7">
    <location>
        <begin position="271"/>
        <end position="294"/>
    </location>
</feature>
<dbReference type="InterPro" id="IPR008276">
    <property type="entry name" value="C_nuclsd_transpt"/>
</dbReference>
<dbReference type="Pfam" id="PF00059">
    <property type="entry name" value="Lectin_C"/>
    <property type="match status" value="1"/>
</dbReference>
<dbReference type="InterPro" id="IPR011657">
    <property type="entry name" value="CNT_C_dom"/>
</dbReference>
<feature type="transmembrane region" description="Helical" evidence="7">
    <location>
        <begin position="328"/>
        <end position="347"/>
    </location>
</feature>
<feature type="transmembrane region" description="Helical" evidence="7">
    <location>
        <begin position="545"/>
        <end position="567"/>
    </location>
</feature>
<protein>
    <recommendedName>
        <fullName evidence="7">Sodium/nucleoside cotransporter</fullName>
    </recommendedName>
</protein>
<feature type="transmembrane region" description="Helical" evidence="7">
    <location>
        <begin position="711"/>
        <end position="733"/>
    </location>
</feature>
<comment type="subcellular location">
    <subcellularLocation>
        <location evidence="1">Cell membrane</location>
        <topology evidence="1">Multi-pass membrane protein</topology>
    </subcellularLocation>
</comment>
<feature type="transmembrane region" description="Helical" evidence="7">
    <location>
        <begin position="579"/>
        <end position="598"/>
    </location>
</feature>
<dbReference type="SUPFAM" id="SSF56436">
    <property type="entry name" value="C-type lectin-like"/>
    <property type="match status" value="1"/>
</dbReference>
<feature type="domain" description="C-type lectin" evidence="8">
    <location>
        <begin position="23"/>
        <end position="116"/>
    </location>
</feature>
<organism evidence="9 10">
    <name type="scientific">Pomacea canaliculata</name>
    <name type="common">Golden apple snail</name>
    <dbReference type="NCBI Taxonomy" id="400727"/>
    <lineage>
        <taxon>Eukaryota</taxon>
        <taxon>Metazoa</taxon>
        <taxon>Spiralia</taxon>
        <taxon>Lophotrochozoa</taxon>
        <taxon>Mollusca</taxon>
        <taxon>Gastropoda</taxon>
        <taxon>Caenogastropoda</taxon>
        <taxon>Architaenioglossa</taxon>
        <taxon>Ampullarioidea</taxon>
        <taxon>Ampullariidae</taxon>
        <taxon>Pomacea</taxon>
    </lineage>
</organism>
<dbReference type="PROSITE" id="PS50041">
    <property type="entry name" value="C_TYPE_LECTIN_2"/>
    <property type="match status" value="1"/>
</dbReference>
<keyword evidence="10" id="KW-1185">Reference proteome</keyword>
<evidence type="ECO:0000256" key="5">
    <source>
        <dbReference type="ARBA" id="ARBA00022989"/>
    </source>
</evidence>
<dbReference type="EMBL" id="PZQS01000005">
    <property type="protein sequence ID" value="PVD29632.1"/>
    <property type="molecule type" value="Genomic_DNA"/>
</dbReference>
<evidence type="ECO:0000313" key="9">
    <source>
        <dbReference type="EMBL" id="PVD29632.1"/>
    </source>
</evidence>
<evidence type="ECO:0000256" key="7">
    <source>
        <dbReference type="RuleBase" id="RU362018"/>
    </source>
</evidence>
<evidence type="ECO:0000256" key="3">
    <source>
        <dbReference type="ARBA" id="ARBA00022475"/>
    </source>
</evidence>
<dbReference type="CDD" id="cd00037">
    <property type="entry name" value="CLECT"/>
    <property type="match status" value="1"/>
</dbReference>
<dbReference type="STRING" id="400727.A0A2T7P873"/>
<feature type="transmembrane region" description="Helical" evidence="7">
    <location>
        <begin position="459"/>
        <end position="481"/>
    </location>
</feature>
<reference evidence="9 10" key="1">
    <citation type="submission" date="2018-04" db="EMBL/GenBank/DDBJ databases">
        <title>The genome of golden apple snail Pomacea canaliculata provides insight into stress tolerance and invasive adaptation.</title>
        <authorList>
            <person name="Liu C."/>
            <person name="Liu B."/>
            <person name="Ren Y."/>
            <person name="Zhang Y."/>
            <person name="Wang H."/>
            <person name="Li S."/>
            <person name="Jiang F."/>
            <person name="Yin L."/>
            <person name="Zhang G."/>
            <person name="Qian W."/>
            <person name="Fan W."/>
        </authorList>
    </citation>
    <scope>NUCLEOTIDE SEQUENCE [LARGE SCALE GENOMIC DNA]</scope>
    <source>
        <strain evidence="9">SZHN2017</strain>
        <tissue evidence="9">Muscle</tissue>
    </source>
</reference>
<evidence type="ECO:0000256" key="4">
    <source>
        <dbReference type="ARBA" id="ARBA00022692"/>
    </source>
</evidence>
<keyword evidence="7" id="KW-0813">Transport</keyword>
<comment type="caution">
    <text evidence="9">The sequence shown here is derived from an EMBL/GenBank/DDBJ whole genome shotgun (WGS) entry which is preliminary data.</text>
</comment>
<feature type="transmembrane region" description="Helical" evidence="7">
    <location>
        <begin position="197"/>
        <end position="215"/>
    </location>
</feature>
<gene>
    <name evidence="9" type="ORF">C0Q70_08887</name>
</gene>
<dbReference type="InterPro" id="IPR001304">
    <property type="entry name" value="C-type_lectin-like"/>
</dbReference>
<dbReference type="PANTHER" id="PTHR10590:SF4">
    <property type="entry name" value="SOLUTE CARRIER FAMILY 28 MEMBER 3"/>
    <property type="match status" value="1"/>
</dbReference>
<dbReference type="NCBIfam" id="TIGR00804">
    <property type="entry name" value="nupC"/>
    <property type="match status" value="1"/>
</dbReference>
<proteinExistence type="inferred from homology"/>
<keyword evidence="5 7" id="KW-1133">Transmembrane helix</keyword>
<dbReference type="InterPro" id="IPR002668">
    <property type="entry name" value="CNT_N_dom"/>
</dbReference>
<dbReference type="GO" id="GO:0005415">
    <property type="term" value="F:nucleoside:sodium symporter activity"/>
    <property type="evidence" value="ECO:0007669"/>
    <property type="project" value="TreeGrafter"/>
</dbReference>
<dbReference type="PANTHER" id="PTHR10590">
    <property type="entry name" value="SODIUM/NUCLEOSIDE COTRANSPORTER"/>
    <property type="match status" value="1"/>
</dbReference>
<dbReference type="Pfam" id="PF01773">
    <property type="entry name" value="Nucleos_tra2_N"/>
    <property type="match status" value="1"/>
</dbReference>
<dbReference type="InterPro" id="IPR011642">
    <property type="entry name" value="Gate_dom"/>
</dbReference>
<dbReference type="Proteomes" id="UP000245119">
    <property type="component" value="Linkage Group LG5"/>
</dbReference>
<dbReference type="OrthoDB" id="6075923at2759"/>
<comment type="similarity">
    <text evidence="2 7">Belongs to the concentrative nucleoside transporter (CNT) (TC 2.A.41) family.</text>
</comment>
<feature type="transmembrane region" description="Helical" evidence="7">
    <location>
        <begin position="383"/>
        <end position="404"/>
    </location>
</feature>
<keyword evidence="4 7" id="KW-0812">Transmembrane</keyword>
<feature type="transmembrane region" description="Helical" evidence="7">
    <location>
        <begin position="227"/>
        <end position="250"/>
    </location>
</feature>
<accession>A0A2T7P873</accession>
<keyword evidence="3" id="KW-1003">Cell membrane</keyword>
<name>A0A2T7P873_POMCA</name>
<evidence type="ECO:0000259" key="8">
    <source>
        <dbReference type="PROSITE" id="PS50041"/>
    </source>
</evidence>
<dbReference type="Pfam" id="PF07670">
    <property type="entry name" value="Gate"/>
    <property type="match status" value="1"/>
</dbReference>
<evidence type="ECO:0000313" key="10">
    <source>
        <dbReference type="Proteomes" id="UP000245119"/>
    </source>
</evidence>
<dbReference type="Gene3D" id="3.10.100.10">
    <property type="entry name" value="Mannose-Binding Protein A, subunit A"/>
    <property type="match status" value="1"/>
</dbReference>